<comment type="caution">
    <text evidence="2">The sequence shown here is derived from an EMBL/GenBank/DDBJ whole genome shotgun (WGS) entry which is preliminary data.</text>
</comment>
<evidence type="ECO:0000313" key="2">
    <source>
        <dbReference type="EMBL" id="ORD93388.1"/>
    </source>
</evidence>
<dbReference type="VEuPathDB" id="MicrosporidiaDB:ECANGB1_2385"/>
<feature type="transmembrane region" description="Helical" evidence="1">
    <location>
        <begin position="241"/>
        <end position="269"/>
    </location>
</feature>
<dbReference type="Proteomes" id="UP000192639">
    <property type="component" value="Unassembled WGS sequence"/>
</dbReference>
<keyword evidence="1" id="KW-0472">Membrane</keyword>
<organism evidence="2 3">
    <name type="scientific">Enterospora canceri</name>
    <dbReference type="NCBI Taxonomy" id="1081671"/>
    <lineage>
        <taxon>Eukaryota</taxon>
        <taxon>Fungi</taxon>
        <taxon>Fungi incertae sedis</taxon>
        <taxon>Microsporidia</taxon>
        <taxon>Enterocytozoonidae</taxon>
        <taxon>Enterospora</taxon>
    </lineage>
</organism>
<dbReference type="AlphaFoldDB" id="A0A1Y1S4R5"/>
<protein>
    <submittedName>
        <fullName evidence="2">Uncharacterized protein</fullName>
    </submittedName>
</protein>
<keyword evidence="3" id="KW-1185">Reference proteome</keyword>
<sequence length="289" mass="33043">MQAMKKYEEFKAVEAGATECIFKMVNSSFLRPSTDILIDDIHRVIIMIKTQSGYIQRMITNANNTLMFLLPFMNYDELNTRFADNKSDLVNFMKKTRTFPVKHTDKYVKAIVDDNSNNLGAFFGVVRHNLHPQLPFAFALKSIFVGDGEYAYVAIFIEDNATRYLSQLMLVSKLGSTYRMFNVEPGKADMDIRPRRKVLINATTKFKDVTKTVKKTVGTSTETTTVVFVEHSLRKYSRSRVAFNVFCLIILIIFILVGIALGIVCAVLYRKHRMGKNVVLDEEKEIKGE</sequence>
<keyword evidence="1" id="KW-1133">Transmembrane helix</keyword>
<evidence type="ECO:0000313" key="3">
    <source>
        <dbReference type="Proteomes" id="UP000192639"/>
    </source>
</evidence>
<proteinExistence type="predicted"/>
<gene>
    <name evidence="2" type="ORF">ECANGB1_2385</name>
</gene>
<name>A0A1Y1S4R5_9MICR</name>
<dbReference type="EMBL" id="LWDP01000092">
    <property type="protein sequence ID" value="ORD93388.1"/>
    <property type="molecule type" value="Genomic_DNA"/>
</dbReference>
<accession>A0A1Y1S4R5</accession>
<evidence type="ECO:0000256" key="1">
    <source>
        <dbReference type="SAM" id="Phobius"/>
    </source>
</evidence>
<keyword evidence="1" id="KW-0812">Transmembrane</keyword>
<reference evidence="2 3" key="1">
    <citation type="journal article" date="2017" name="Environ. Microbiol.">
        <title>Decay of the glycolytic pathway and adaptation to intranuclear parasitism within Enterocytozoonidae microsporidia.</title>
        <authorList>
            <person name="Wiredu Boakye D."/>
            <person name="Jaroenlak P."/>
            <person name="Prachumwat A."/>
            <person name="Williams T.A."/>
            <person name="Bateman K.S."/>
            <person name="Itsathitphaisarn O."/>
            <person name="Sritunyalucksana K."/>
            <person name="Paszkiewicz K.H."/>
            <person name="Moore K.A."/>
            <person name="Stentiford G.D."/>
            <person name="Williams B.A."/>
        </authorList>
    </citation>
    <scope>NUCLEOTIDE SEQUENCE [LARGE SCALE GENOMIC DNA]</scope>
    <source>
        <strain evidence="2 3">GB1</strain>
    </source>
</reference>